<keyword evidence="3" id="KW-0677">Repeat</keyword>
<dbReference type="AlphaFoldDB" id="A0A947GHI4"/>
<dbReference type="GO" id="GO:0007156">
    <property type="term" value="P:homophilic cell adhesion via plasma membrane adhesion molecules"/>
    <property type="evidence" value="ECO:0007669"/>
    <property type="project" value="InterPro"/>
</dbReference>
<dbReference type="Gene3D" id="2.160.20.10">
    <property type="entry name" value="Single-stranded right-handed beta-helix, Pectin lyase-like"/>
    <property type="match status" value="1"/>
</dbReference>
<dbReference type="PANTHER" id="PTHR24025:SF23">
    <property type="entry name" value="NEURAL-CADHERIN"/>
    <property type="match status" value="1"/>
</dbReference>
<dbReference type="PANTHER" id="PTHR24025">
    <property type="entry name" value="DESMOGLEIN FAMILY MEMBER"/>
    <property type="match status" value="1"/>
</dbReference>
<dbReference type="Pfam" id="PF00028">
    <property type="entry name" value="Cadherin"/>
    <property type="match status" value="2"/>
</dbReference>
<organism evidence="9 10">
    <name type="scientific">Leptothoe spongobia TAU-MAC 1115</name>
    <dbReference type="NCBI Taxonomy" id="1967444"/>
    <lineage>
        <taxon>Bacteria</taxon>
        <taxon>Bacillati</taxon>
        <taxon>Cyanobacteriota</taxon>
        <taxon>Cyanophyceae</taxon>
        <taxon>Nodosilineales</taxon>
        <taxon>Cymatolegaceae</taxon>
        <taxon>Leptothoe</taxon>
        <taxon>Leptothoe spongobia</taxon>
    </lineage>
</organism>
<dbReference type="GO" id="GO:0016020">
    <property type="term" value="C:membrane"/>
    <property type="evidence" value="ECO:0007669"/>
    <property type="project" value="UniProtKB-SubCell"/>
</dbReference>
<dbReference type="InterPro" id="IPR050971">
    <property type="entry name" value="Cadherin-domain_protein"/>
</dbReference>
<feature type="domain" description="Cadherin" evidence="8">
    <location>
        <begin position="234"/>
        <end position="340"/>
    </location>
</feature>
<name>A0A947GHI4_9CYAN</name>
<evidence type="ECO:0000256" key="4">
    <source>
        <dbReference type="ARBA" id="ARBA00022837"/>
    </source>
</evidence>
<keyword evidence="5" id="KW-0130">Cell adhesion</keyword>
<evidence type="ECO:0000256" key="3">
    <source>
        <dbReference type="ARBA" id="ARBA00022737"/>
    </source>
</evidence>
<keyword evidence="4" id="KW-0106">Calcium</keyword>
<dbReference type="PROSITE" id="PS50268">
    <property type="entry name" value="CADHERIN_2"/>
    <property type="match status" value="5"/>
</dbReference>
<dbReference type="InterPro" id="IPR018511">
    <property type="entry name" value="Hemolysin-typ_Ca-bd_CS"/>
</dbReference>
<dbReference type="InterPro" id="IPR011050">
    <property type="entry name" value="Pectin_lyase_fold/virulence"/>
</dbReference>
<dbReference type="EMBL" id="JADOES010000002">
    <property type="protein sequence ID" value="MBT9314082.1"/>
    <property type="molecule type" value="Genomic_DNA"/>
</dbReference>
<keyword evidence="6" id="KW-1133">Transmembrane helix</keyword>
<dbReference type="PRINTS" id="PR00313">
    <property type="entry name" value="CABNDNGRPT"/>
</dbReference>
<dbReference type="Pfam" id="PF17963">
    <property type="entry name" value="Big_9"/>
    <property type="match status" value="2"/>
</dbReference>
<reference evidence="9" key="2">
    <citation type="journal article" date="2021" name="Mar. Drugs">
        <title>Genome Reduction and Secondary Metabolism of the Marine Sponge-Associated Cyanobacterium Leptothoe.</title>
        <authorList>
            <person name="Konstantinou D."/>
            <person name="Popin R.V."/>
            <person name="Fewer D.P."/>
            <person name="Sivonen K."/>
            <person name="Gkelis S."/>
        </authorList>
    </citation>
    <scope>NUCLEOTIDE SEQUENCE</scope>
    <source>
        <strain evidence="9">TAU-MAC 1115</strain>
    </source>
</reference>
<dbReference type="InterPro" id="IPR041690">
    <property type="entry name" value="Cadherin_5"/>
</dbReference>
<dbReference type="Pfam" id="PF17892">
    <property type="entry name" value="Cadherin_5"/>
    <property type="match status" value="1"/>
</dbReference>
<dbReference type="SUPFAM" id="SSF49313">
    <property type="entry name" value="Cadherin-like"/>
    <property type="match status" value="5"/>
</dbReference>
<dbReference type="Proteomes" id="UP000717364">
    <property type="component" value="Unassembled WGS sequence"/>
</dbReference>
<dbReference type="GO" id="GO:0005911">
    <property type="term" value="C:cell-cell junction"/>
    <property type="evidence" value="ECO:0007669"/>
    <property type="project" value="TreeGrafter"/>
</dbReference>
<comment type="caution">
    <text evidence="9">The sequence shown here is derived from an EMBL/GenBank/DDBJ whole genome shotgun (WGS) entry which is preliminary data.</text>
</comment>
<evidence type="ECO:0000313" key="9">
    <source>
        <dbReference type="EMBL" id="MBT9314082.1"/>
    </source>
</evidence>
<evidence type="ECO:0000259" key="8">
    <source>
        <dbReference type="PROSITE" id="PS50268"/>
    </source>
</evidence>
<dbReference type="Gene3D" id="2.150.10.10">
    <property type="entry name" value="Serralysin-like metalloprotease, C-terminal"/>
    <property type="match status" value="2"/>
</dbReference>
<dbReference type="SUPFAM" id="SSF51120">
    <property type="entry name" value="beta-Roll"/>
    <property type="match status" value="1"/>
</dbReference>
<dbReference type="GO" id="GO:0005509">
    <property type="term" value="F:calcium ion binding"/>
    <property type="evidence" value="ECO:0007669"/>
    <property type="project" value="InterPro"/>
</dbReference>
<reference evidence="9" key="1">
    <citation type="submission" date="2020-11" db="EMBL/GenBank/DDBJ databases">
        <authorList>
            <person name="Konstantinou D."/>
            <person name="Gkelis S."/>
            <person name="Popin R."/>
            <person name="Fewer D."/>
            <person name="Sivonen K."/>
        </authorList>
    </citation>
    <scope>NUCLEOTIDE SEQUENCE</scope>
    <source>
        <strain evidence="9">TAU-MAC 1115</strain>
    </source>
</reference>
<dbReference type="InterPro" id="IPR015919">
    <property type="entry name" value="Cadherin-like_sf"/>
</dbReference>
<dbReference type="PROSITE" id="PS00330">
    <property type="entry name" value="HEMOLYSIN_CALCIUM"/>
    <property type="match status" value="2"/>
</dbReference>
<gene>
    <name evidence="9" type="ORF">IXB50_01415</name>
</gene>
<feature type="domain" description="Cadherin" evidence="8">
    <location>
        <begin position="340"/>
        <end position="446"/>
    </location>
</feature>
<dbReference type="SMART" id="SM00112">
    <property type="entry name" value="CA"/>
    <property type="match status" value="5"/>
</dbReference>
<feature type="domain" description="Cadherin" evidence="8">
    <location>
        <begin position="658"/>
        <end position="764"/>
    </location>
</feature>
<feature type="domain" description="Cadherin" evidence="8">
    <location>
        <begin position="552"/>
        <end position="658"/>
    </location>
</feature>
<evidence type="ECO:0000313" key="10">
    <source>
        <dbReference type="Proteomes" id="UP000717364"/>
    </source>
</evidence>
<dbReference type="InterPro" id="IPR012334">
    <property type="entry name" value="Pectin_lyas_fold"/>
</dbReference>
<evidence type="ECO:0000256" key="1">
    <source>
        <dbReference type="ARBA" id="ARBA00004370"/>
    </source>
</evidence>
<evidence type="ECO:0000256" key="5">
    <source>
        <dbReference type="ARBA" id="ARBA00022889"/>
    </source>
</evidence>
<protein>
    <submittedName>
        <fullName evidence="9">Cadherin domain-containing protein</fullName>
    </submittedName>
</protein>
<keyword evidence="7" id="KW-0472">Membrane</keyword>
<dbReference type="InterPro" id="IPR001343">
    <property type="entry name" value="Hemolysn_Ca-bd"/>
</dbReference>
<evidence type="ECO:0000256" key="7">
    <source>
        <dbReference type="ARBA" id="ARBA00023136"/>
    </source>
</evidence>
<dbReference type="SUPFAM" id="SSF51126">
    <property type="entry name" value="Pectin lyase-like"/>
    <property type="match status" value="1"/>
</dbReference>
<evidence type="ECO:0000256" key="2">
    <source>
        <dbReference type="ARBA" id="ARBA00022692"/>
    </source>
</evidence>
<dbReference type="InterPro" id="IPR011049">
    <property type="entry name" value="Serralysin-like_metalloprot_C"/>
</dbReference>
<dbReference type="Pfam" id="PF00353">
    <property type="entry name" value="HemolysinCabind"/>
    <property type="match status" value="3"/>
</dbReference>
<dbReference type="RefSeq" id="WP_215607152.1">
    <property type="nucleotide sequence ID" value="NZ_JADOES010000002.1"/>
</dbReference>
<dbReference type="CDD" id="cd11304">
    <property type="entry name" value="Cadherin_repeat"/>
    <property type="match status" value="5"/>
</dbReference>
<dbReference type="InterPro" id="IPR002126">
    <property type="entry name" value="Cadherin-like_dom"/>
</dbReference>
<comment type="subcellular location">
    <subcellularLocation>
        <location evidence="1">Membrane</location>
    </subcellularLocation>
</comment>
<sequence length="1233" mass="124202">MSDGVFNPDVNGVVLTGDGGNNVLDGTNLNDQLFGLAGNDRLKGMAGADLLEGGIGDDWLSGGAGTDKLEGGIGKDLLLGGKDRDWLFGGADADALWGGDGNDDLSGGAGNDLLVGGKGNDLLDGGLGNDVIHLGQGSDIVVLAPGNGFDILTDYRDGQDKIQLEGGLTFEDLDIRKHGKFSTEIRIDKPGDPNDGEKLAKLVGIRPNKLTEDDFIFDDGGGSNIAPTITSDGGGDTASISVAENQTTVTDVDATDDTDSEGSGLTYSLSGGADASLFSVDANTGVVTFNNAPDFEVPGDANGNNDYEVQVTVTDSSGLTDVQDLVISVTDVAENAAPTITSSATASVAENQTSAIDVQTSDDTDSEGSGLTYSLSGGADQSLFSVDANTGVVTFNNAPDFEAPGDANGDNAYQVQVTVTDSSGLTDAQDITVNVTDVAENAAPTITSSATASVAENQTSAIDVQTSDDIDSEGSGLTYSLSGGADASLFSVDANTGVVTFNNAPDFEVPGDANGNNDYEVQVTVTDSSGLTDVQDLVISVTDVAENAAPTITSSATASVAENQTSAIDVQTSDDADSEGSGLTYSLSGGADASLFSVDANTGVVTFNNAPDFEAPGDSNGDNAYQVQVTVTDSSGLTDAQDITVNVTDVAENAAPTITSSATASVAENQTSAIDVETSDDTDSEGSGLTYSLSGGADQSLFSIDANTGVVTFNNAPDFEAPGDANGDNNYQVQVSVTDAGGLTDVQDLTVTVTDEVENVDPVAQNQTYSTFGNTVLEVAGADIPGNEATSVTSTTSLLTGATDANGDTLTTLAETKTTTAGGSVTINADGSFFYTPEAGDVSVADTFTFTVLDGNGGSSVGTATINVSSDRIWYVDDDAAAGGDGTSANPFNSLVPLNTGGSSDGLDGAGDTIYVLDGTYTSGITLENNQSLLGQAVDLVVDGTTLITGSNANRPSLSNPGANAITLASGNTVRGLGITGATTQNGIVGTNVGNTLIDNVTFTGLALEAAQLTNSTSNATITLQNNTVNSPNSTTGVELEVISNGASNVTVNVTDNTLSNVSNSAILVDGNGNGTVNTTISGNNITVDNAGSPTIEVDQAGNGTLTALINNNTILGQLNDTDAIFVVANNGTGTLNATITNNSNDTAPTGPIGSGLFGRVQNNNTLNLNIFGNSFVGLNNEDIALARVAIAGANPTLNVTQTDAADLTAVNNNAGLFLDGTINFNQPAPPTP</sequence>
<keyword evidence="10" id="KW-1185">Reference proteome</keyword>
<accession>A0A947GHI4</accession>
<evidence type="ECO:0000256" key="6">
    <source>
        <dbReference type="ARBA" id="ARBA00022989"/>
    </source>
</evidence>
<dbReference type="Gene3D" id="2.60.40.60">
    <property type="entry name" value="Cadherins"/>
    <property type="match status" value="5"/>
</dbReference>
<proteinExistence type="predicted"/>
<feature type="domain" description="Cadherin" evidence="8">
    <location>
        <begin position="446"/>
        <end position="552"/>
    </location>
</feature>
<keyword evidence="2" id="KW-0812">Transmembrane</keyword>